<feature type="compositionally biased region" description="Basic and acidic residues" evidence="1">
    <location>
        <begin position="112"/>
        <end position="152"/>
    </location>
</feature>
<evidence type="ECO:0000256" key="1">
    <source>
        <dbReference type="SAM" id="MobiDB-lite"/>
    </source>
</evidence>
<dbReference type="Pfam" id="PF10537">
    <property type="entry name" value="WAC_Acf1_DNA_bd"/>
    <property type="match status" value="1"/>
</dbReference>
<accession>A0A7J5YFE9</accession>
<dbReference type="Proteomes" id="UP000518266">
    <property type="component" value="Unassembled WGS sequence"/>
</dbReference>
<dbReference type="InterPro" id="IPR013136">
    <property type="entry name" value="WSTF_Acf1_Cbp146"/>
</dbReference>
<dbReference type="GO" id="GO:0090535">
    <property type="term" value="C:WICH complex"/>
    <property type="evidence" value="ECO:0007669"/>
    <property type="project" value="InterPro"/>
</dbReference>
<dbReference type="GO" id="GO:0140801">
    <property type="term" value="F:histone H2AXY142 kinase activity"/>
    <property type="evidence" value="ECO:0007669"/>
    <property type="project" value="InterPro"/>
</dbReference>
<dbReference type="InterPro" id="IPR047174">
    <property type="entry name" value="BAZ1B"/>
</dbReference>
<dbReference type="GO" id="GO:0006974">
    <property type="term" value="P:DNA damage response"/>
    <property type="evidence" value="ECO:0007669"/>
    <property type="project" value="TreeGrafter"/>
</dbReference>
<dbReference type="AlphaFoldDB" id="A0A7J5YFE9"/>
<dbReference type="GO" id="GO:0042393">
    <property type="term" value="F:histone binding"/>
    <property type="evidence" value="ECO:0007669"/>
    <property type="project" value="TreeGrafter"/>
</dbReference>
<dbReference type="OrthoDB" id="787137at2759"/>
<dbReference type="EMBL" id="JAAKFY010000013">
    <property type="protein sequence ID" value="KAF3847873.1"/>
    <property type="molecule type" value="Genomic_DNA"/>
</dbReference>
<feature type="region of interest" description="Disordered" evidence="1">
    <location>
        <begin position="105"/>
        <end position="152"/>
    </location>
</feature>
<dbReference type="PANTHER" id="PTHR46802">
    <property type="entry name" value="TYROSINE-PROTEIN KINASE BAZ1B"/>
    <property type="match status" value="1"/>
</dbReference>
<name>A0A7J5YFE9_DISMA</name>
<dbReference type="PANTHER" id="PTHR46802:SF1">
    <property type="entry name" value="TYROSINE-PROTEIN KINASE BAZ1B"/>
    <property type="match status" value="1"/>
</dbReference>
<feature type="domain" description="WAC" evidence="2">
    <location>
        <begin position="38"/>
        <end position="84"/>
    </location>
</feature>
<comment type="caution">
    <text evidence="3">The sequence shown here is derived from an EMBL/GenBank/DDBJ whole genome shotgun (WGS) entry which is preliminary data.</text>
</comment>
<reference evidence="3 4" key="1">
    <citation type="submission" date="2020-03" db="EMBL/GenBank/DDBJ databases">
        <title>Dissostichus mawsoni Genome sequencing and assembly.</title>
        <authorList>
            <person name="Park H."/>
        </authorList>
    </citation>
    <scope>NUCLEOTIDE SEQUENCE [LARGE SCALE GENOMIC DNA]</scope>
    <source>
        <strain evidence="3">DM0001</strain>
        <tissue evidence="3">Muscle</tissue>
    </source>
</reference>
<feature type="region of interest" description="Disordered" evidence="1">
    <location>
        <begin position="1"/>
        <end position="20"/>
    </location>
</feature>
<organism evidence="3 4">
    <name type="scientific">Dissostichus mawsoni</name>
    <name type="common">Antarctic cod</name>
    <dbReference type="NCBI Taxonomy" id="36200"/>
    <lineage>
        <taxon>Eukaryota</taxon>
        <taxon>Metazoa</taxon>
        <taxon>Chordata</taxon>
        <taxon>Craniata</taxon>
        <taxon>Vertebrata</taxon>
        <taxon>Euteleostomi</taxon>
        <taxon>Actinopterygii</taxon>
        <taxon>Neopterygii</taxon>
        <taxon>Teleostei</taxon>
        <taxon>Neoteleostei</taxon>
        <taxon>Acanthomorphata</taxon>
        <taxon>Eupercaria</taxon>
        <taxon>Perciformes</taxon>
        <taxon>Notothenioidei</taxon>
        <taxon>Nototheniidae</taxon>
        <taxon>Dissostichus</taxon>
    </lineage>
</organism>
<proteinExistence type="predicted"/>
<evidence type="ECO:0000259" key="2">
    <source>
        <dbReference type="Pfam" id="PF10537"/>
    </source>
</evidence>
<sequence length="152" mass="17264">MAPLLGRKPYPLAKPLAEPPGPGEEVYIIEHTKEAFRNKELDEEYPKWFEKPVLEMIHHNTVSLDKLVEMAWLEILTKYALDEECDFLVGKDKSLQVKVVKIHPLDNPEGETAEKKLEGACDSPSSDKENASQENQGKEPPPREEEKEGESQ</sequence>
<evidence type="ECO:0000313" key="3">
    <source>
        <dbReference type="EMBL" id="KAF3847873.1"/>
    </source>
</evidence>
<gene>
    <name evidence="3" type="ORF">F7725_020901</name>
</gene>
<protein>
    <recommendedName>
        <fullName evidence="2">WAC domain-containing protein</fullName>
    </recommendedName>
</protein>
<keyword evidence="4" id="KW-1185">Reference proteome</keyword>
<evidence type="ECO:0000313" key="4">
    <source>
        <dbReference type="Proteomes" id="UP000518266"/>
    </source>
</evidence>